<feature type="region of interest" description="Disordered" evidence="4">
    <location>
        <begin position="459"/>
        <end position="479"/>
    </location>
</feature>
<keyword evidence="7" id="KW-1185">Reference proteome</keyword>
<evidence type="ECO:0000256" key="3">
    <source>
        <dbReference type="SAM" id="Coils"/>
    </source>
</evidence>
<evidence type="ECO:0000259" key="5">
    <source>
        <dbReference type="Pfam" id="PF15619"/>
    </source>
</evidence>
<evidence type="ECO:0000256" key="1">
    <source>
        <dbReference type="ARBA" id="ARBA00010229"/>
    </source>
</evidence>
<dbReference type="PANTHER" id="PTHR16650">
    <property type="entry name" value="C21ORF13-RELATED"/>
    <property type="match status" value="1"/>
</dbReference>
<feature type="coiled-coil region" evidence="3">
    <location>
        <begin position="131"/>
        <end position="158"/>
    </location>
</feature>
<proteinExistence type="inferred from homology"/>
<dbReference type="PANTHER" id="PTHR16650:SF6">
    <property type="entry name" value="GH21622P"/>
    <property type="match status" value="1"/>
</dbReference>
<evidence type="ECO:0000256" key="4">
    <source>
        <dbReference type="SAM" id="MobiDB-lite"/>
    </source>
</evidence>
<protein>
    <recommendedName>
        <fullName evidence="5">Lebercilin domain-containing protein</fullName>
    </recommendedName>
</protein>
<feature type="coiled-coil region" evidence="3">
    <location>
        <begin position="184"/>
        <end position="293"/>
    </location>
</feature>
<dbReference type="InterPro" id="IPR028933">
    <property type="entry name" value="Lebercilin_dom"/>
</dbReference>
<organism evidence="6 7">
    <name type="scientific">Frieseomelitta varia</name>
    <dbReference type="NCBI Taxonomy" id="561572"/>
    <lineage>
        <taxon>Eukaryota</taxon>
        <taxon>Metazoa</taxon>
        <taxon>Ecdysozoa</taxon>
        <taxon>Arthropoda</taxon>
        <taxon>Hexapoda</taxon>
        <taxon>Insecta</taxon>
        <taxon>Pterygota</taxon>
        <taxon>Neoptera</taxon>
        <taxon>Endopterygota</taxon>
        <taxon>Hymenoptera</taxon>
        <taxon>Apocrita</taxon>
        <taxon>Aculeata</taxon>
        <taxon>Apoidea</taxon>
        <taxon>Anthophila</taxon>
        <taxon>Apidae</taxon>
        <taxon>Frieseomelitta</taxon>
    </lineage>
</organism>
<feature type="domain" description="Lebercilin" evidence="5">
    <location>
        <begin position="129"/>
        <end position="294"/>
    </location>
</feature>
<accession>A0A833RXJ5</accession>
<evidence type="ECO:0000256" key="2">
    <source>
        <dbReference type="ARBA" id="ARBA00023054"/>
    </source>
</evidence>
<dbReference type="GO" id="GO:0005930">
    <property type="term" value="C:axoneme"/>
    <property type="evidence" value="ECO:0007669"/>
    <property type="project" value="TreeGrafter"/>
</dbReference>
<evidence type="ECO:0000313" key="6">
    <source>
        <dbReference type="EMBL" id="KAF3421220.1"/>
    </source>
</evidence>
<dbReference type="AlphaFoldDB" id="A0A833RXJ5"/>
<dbReference type="Pfam" id="PF15619">
    <property type="entry name" value="Lebercilin"/>
    <property type="match status" value="1"/>
</dbReference>
<reference evidence="6" key="1">
    <citation type="submission" date="2019-11" db="EMBL/GenBank/DDBJ databases">
        <title>The nuclear and mitochondrial genomes of Frieseomelitta varia - a highly eusocial stingless bee (Meliponini) with a permanently sterile worker caste.</title>
        <authorList>
            <person name="Freitas F.C.P."/>
            <person name="Lourenco A.P."/>
            <person name="Nunes F.M.F."/>
            <person name="Paschoal A.R."/>
            <person name="Abreu F.C.P."/>
            <person name="Barbin F.O."/>
            <person name="Bataglia L."/>
            <person name="Cardoso-Junior C.A.M."/>
            <person name="Cervoni M.S."/>
            <person name="Silva S.R."/>
            <person name="Dalarmi F."/>
            <person name="Del Lama M.A."/>
            <person name="Depintor T.S."/>
            <person name="Ferreira K.M."/>
            <person name="Goria P.S."/>
            <person name="Jaskot M.C."/>
            <person name="Lago D.C."/>
            <person name="Luna-Lucena D."/>
            <person name="Moda L.M."/>
            <person name="Nascimento L."/>
            <person name="Pedrino M."/>
            <person name="Rabico F.O."/>
            <person name="Sanches F.C."/>
            <person name="Santos D.E."/>
            <person name="Santos C.G."/>
            <person name="Vieira J."/>
            <person name="Lopes T.F."/>
            <person name="Barchuk A.R."/>
            <person name="Hartfelder K."/>
            <person name="Simoes Z.L.P."/>
            <person name="Bitondi M.M.G."/>
            <person name="Pinheiro D.G."/>
        </authorList>
    </citation>
    <scope>NUCLEOTIDE SEQUENCE</scope>
    <source>
        <strain evidence="6">USP_RPSP 00005682</strain>
        <tissue evidence="6">Whole individual</tissue>
    </source>
</reference>
<dbReference type="Proteomes" id="UP000655588">
    <property type="component" value="Unassembled WGS sequence"/>
</dbReference>
<comment type="caution">
    <text evidence="6">The sequence shown here is derived from an EMBL/GenBank/DDBJ whole genome shotgun (WGS) entry which is preliminary data.</text>
</comment>
<dbReference type="EMBL" id="WNWW01000881">
    <property type="protein sequence ID" value="KAF3421220.1"/>
    <property type="molecule type" value="Genomic_DNA"/>
</dbReference>
<dbReference type="GO" id="GO:0042073">
    <property type="term" value="P:intraciliary transport"/>
    <property type="evidence" value="ECO:0007669"/>
    <property type="project" value="TreeGrafter"/>
</dbReference>
<gene>
    <name evidence="6" type="ORF">E2986_06548</name>
</gene>
<keyword evidence="2 3" id="KW-0175">Coiled coil</keyword>
<dbReference type="InterPro" id="IPR026188">
    <property type="entry name" value="Lebercilin-like"/>
</dbReference>
<sequence>MQTEVPTLPVVHFNTHKNLNRNQNSNLGRSSEETKINSSHKNITYFSSKKKNLHPLLGRPYQSNVRQCPSEQSKLNKNSIEQRVLSAKMLRIKELQNQLADAHYRLNVMISNIVSYKLTHTEYNCMFPQELANENKLLKALQKRQDSALKRYEGTNAELPRIINLHHEELRVLQSKYKKLKTLQKETCDLLKEKENELQHLQAQNKHLLQLSKDRNLGEREKLQLEVSDLNHRIQQQQNTIQTLHKKLGLETKSLKQQLHLEISKRKETQKHLDETGEKLKTLENLLDNRERRLYYSGQLLFPDKNRRFGTQSLTNLRDISSSNPLKIPDKNRKWQTDIQKNSLAVLYTSELNDKIKTEERVNSNQTLEYIKSETMTNLEQVRKYRLQKSPYGNTSNNLEAKSKELDFTINENSEISVDLEKSERLEDQQKEVQRYQTSADKFRKIYNNRKYENFICSSEGSESENENENGKNDYKNATNNSKQLHARLISSADDTSDSKKLTFSDCKYRDKLKILIRERKNAYESDSEIESEIRKESVEHYLTVNHQNNALISSEYDHNQTHYNSDKEVEKLSCSKNILNESQNVHQNLIDKVHIQTKNIENENIHTQHDVQTERKNSENIENYIIEQTKTQKFNNASMTKNDFENKSLLQTYSKDEHDTSFKANNTESESVNGSGFKPEISHINEILFNDSQKKSSVKDLLNSSSNLSKGATNKVVTTEVEIQSKNIVQSYDLETKNKLNKQELENIDTVSHNIQSLGNDSVHDILTDVSITTENNVKTKITNYNKEKLLASMKAIDNNENIEFINQDYGKPDITKRKQMIENVFHNLPSHVKKKQDIIKDIFDTDVIKNESTDSCDKLH</sequence>
<evidence type="ECO:0000313" key="7">
    <source>
        <dbReference type="Proteomes" id="UP000655588"/>
    </source>
</evidence>
<name>A0A833RXJ5_9HYME</name>
<comment type="similarity">
    <text evidence="1">Belongs to the LCA5 family.</text>
</comment>